<dbReference type="PANTHER" id="PTHR47245:SF1">
    <property type="entry name" value="FOLDASE PROTEIN PRSA"/>
    <property type="match status" value="1"/>
</dbReference>
<keyword evidence="4 6" id="KW-0697">Rotamase</keyword>
<evidence type="ECO:0000256" key="3">
    <source>
        <dbReference type="ARBA" id="ARBA00022729"/>
    </source>
</evidence>
<accession>A0A9E9C7V7</accession>
<dbReference type="EMBL" id="CP113797">
    <property type="protein sequence ID" value="WAL59643.1"/>
    <property type="molecule type" value="Genomic_DNA"/>
</dbReference>
<dbReference type="InterPro" id="IPR046357">
    <property type="entry name" value="PPIase_dom_sf"/>
</dbReference>
<evidence type="ECO:0000313" key="8">
    <source>
        <dbReference type="EMBL" id="WAL59643.1"/>
    </source>
</evidence>
<dbReference type="InterPro" id="IPR050245">
    <property type="entry name" value="PrsA_foldase"/>
</dbReference>
<dbReference type="RefSeq" id="WP_268609437.1">
    <property type="nucleotide sequence ID" value="NZ_CP113797.1"/>
</dbReference>
<dbReference type="Proteomes" id="UP001163152">
    <property type="component" value="Chromosome"/>
</dbReference>
<sequence>MSTCLKIGNRLLSADQLISALVQYKLLEPLVGQVLLDDIIRDVSISQQELFQALVGNADVAMPDNFEEFVQQWCQHKGITSDYFNAVLLRGLRVDKFKHLQFAHQVESEFLRSKSDLDQVEFSLIQLTDLPLAQELYFQLRDDGAEFAQLAQRYSLGNERQTGGWIGPLPMSSLPIEIATLFRNEHVGAIYGPVPVAETFWIVRLEKLTSARLTEATRTNLINQLYDRWLQTQVRSLFATPGTIAVQPEPNTSRDEALIDG</sequence>
<organism evidence="8 9">
    <name type="scientific">Thermocoleostomius sinensis A174</name>
    <dbReference type="NCBI Taxonomy" id="2016057"/>
    <lineage>
        <taxon>Bacteria</taxon>
        <taxon>Bacillati</taxon>
        <taxon>Cyanobacteriota</taxon>
        <taxon>Cyanophyceae</taxon>
        <taxon>Oculatellales</taxon>
        <taxon>Oculatellaceae</taxon>
        <taxon>Thermocoleostomius</taxon>
    </lineage>
</organism>
<evidence type="ECO:0000256" key="2">
    <source>
        <dbReference type="ARBA" id="ARBA00013194"/>
    </source>
</evidence>
<dbReference type="Gene3D" id="3.10.50.40">
    <property type="match status" value="1"/>
</dbReference>
<keyword evidence="3" id="KW-0732">Signal</keyword>
<dbReference type="PROSITE" id="PS50198">
    <property type="entry name" value="PPIC_PPIASE_2"/>
    <property type="match status" value="1"/>
</dbReference>
<reference evidence="8" key="1">
    <citation type="submission" date="2022-12" db="EMBL/GenBank/DDBJ databases">
        <title>Polyphasic identification of a Novel Hot-Spring Cyanobacterium Ocullathermofonsia sinensis gen nov. sp. nov. and Genomic Insights on its Adaptations to the Thermal Habitat.</title>
        <authorList>
            <person name="Daroch M."/>
            <person name="Tang J."/>
            <person name="Jiang Y."/>
        </authorList>
    </citation>
    <scope>NUCLEOTIDE SEQUENCE</scope>
    <source>
        <strain evidence="8">PKUAC-SCTA174</strain>
    </source>
</reference>
<name>A0A9E9C7V7_9CYAN</name>
<feature type="domain" description="PpiC" evidence="7">
    <location>
        <begin position="117"/>
        <end position="207"/>
    </location>
</feature>
<evidence type="ECO:0000256" key="6">
    <source>
        <dbReference type="PROSITE-ProRule" id="PRU00278"/>
    </source>
</evidence>
<evidence type="ECO:0000256" key="5">
    <source>
        <dbReference type="ARBA" id="ARBA00023235"/>
    </source>
</evidence>
<dbReference type="GO" id="GO:0003755">
    <property type="term" value="F:peptidyl-prolyl cis-trans isomerase activity"/>
    <property type="evidence" value="ECO:0007669"/>
    <property type="project" value="UniProtKB-KW"/>
</dbReference>
<proteinExistence type="predicted"/>
<evidence type="ECO:0000256" key="4">
    <source>
        <dbReference type="ARBA" id="ARBA00023110"/>
    </source>
</evidence>
<dbReference type="Pfam" id="PF00639">
    <property type="entry name" value="Rotamase"/>
    <property type="match status" value="1"/>
</dbReference>
<evidence type="ECO:0000259" key="7">
    <source>
        <dbReference type="PROSITE" id="PS50198"/>
    </source>
</evidence>
<comment type="catalytic activity">
    <reaction evidence="1">
        <text>[protein]-peptidylproline (omega=180) = [protein]-peptidylproline (omega=0)</text>
        <dbReference type="Rhea" id="RHEA:16237"/>
        <dbReference type="Rhea" id="RHEA-COMP:10747"/>
        <dbReference type="Rhea" id="RHEA-COMP:10748"/>
        <dbReference type="ChEBI" id="CHEBI:83833"/>
        <dbReference type="ChEBI" id="CHEBI:83834"/>
        <dbReference type="EC" id="5.2.1.8"/>
    </reaction>
</comment>
<dbReference type="EC" id="5.2.1.8" evidence="2"/>
<dbReference type="SUPFAM" id="SSF54534">
    <property type="entry name" value="FKBP-like"/>
    <property type="match status" value="1"/>
</dbReference>
<dbReference type="InterPro" id="IPR000297">
    <property type="entry name" value="PPIase_PpiC"/>
</dbReference>
<evidence type="ECO:0000313" key="9">
    <source>
        <dbReference type="Proteomes" id="UP001163152"/>
    </source>
</evidence>
<dbReference type="PANTHER" id="PTHR47245">
    <property type="entry name" value="PEPTIDYLPROLYL ISOMERASE"/>
    <property type="match status" value="1"/>
</dbReference>
<keyword evidence="9" id="KW-1185">Reference proteome</keyword>
<gene>
    <name evidence="8" type="ORF">OXH18_21105</name>
</gene>
<dbReference type="AlphaFoldDB" id="A0A9E9C7V7"/>
<keyword evidence="5 6" id="KW-0413">Isomerase</keyword>
<evidence type="ECO:0000256" key="1">
    <source>
        <dbReference type="ARBA" id="ARBA00000971"/>
    </source>
</evidence>
<protein>
    <recommendedName>
        <fullName evidence="2">peptidylprolyl isomerase</fullName>
        <ecNumber evidence="2">5.2.1.8</ecNumber>
    </recommendedName>
</protein>
<dbReference type="KEGG" id="tsin:OXH18_21105"/>